<evidence type="ECO:0000256" key="2">
    <source>
        <dbReference type="ARBA" id="ARBA00022679"/>
    </source>
</evidence>
<dbReference type="InterPro" id="IPR029026">
    <property type="entry name" value="tRNA_m1G_MTases_N"/>
</dbReference>
<dbReference type="GO" id="GO:0003723">
    <property type="term" value="F:RNA binding"/>
    <property type="evidence" value="ECO:0007669"/>
    <property type="project" value="InterPro"/>
</dbReference>
<evidence type="ECO:0000259" key="3">
    <source>
        <dbReference type="Pfam" id="PF00588"/>
    </source>
</evidence>
<reference evidence="4 5" key="1">
    <citation type="submission" date="2017-04" db="EMBL/GenBank/DDBJ databases">
        <title>Genome sequencing of [Candida] sorbophila.</title>
        <authorList>
            <person name="Ahn J.O."/>
        </authorList>
    </citation>
    <scope>NUCLEOTIDE SEQUENCE [LARGE SCALE GENOMIC DNA]</scope>
    <source>
        <strain evidence="4 5">DS02</strain>
    </source>
</reference>
<dbReference type="Pfam" id="PF00588">
    <property type="entry name" value="SpoU_methylase"/>
    <property type="match status" value="1"/>
</dbReference>
<dbReference type="PANTHER" id="PTHR12029">
    <property type="entry name" value="RNA METHYLTRANSFERASE"/>
    <property type="match status" value="1"/>
</dbReference>
<dbReference type="OrthoDB" id="241340at2759"/>
<accession>A0A2T0FIX2</accession>
<dbReference type="InterPro" id="IPR029028">
    <property type="entry name" value="Alpha/beta_knot_MTases"/>
</dbReference>
<dbReference type="Gene3D" id="3.40.1280.10">
    <property type="match status" value="1"/>
</dbReference>
<dbReference type="PANTHER" id="PTHR12029:SF11">
    <property type="entry name" value="METHYLTRANSFERASE TARBP1-RELATED"/>
    <property type="match status" value="1"/>
</dbReference>
<dbReference type="InterPro" id="IPR001537">
    <property type="entry name" value="SpoU_MeTrfase"/>
</dbReference>
<dbReference type="InterPro" id="IPR044748">
    <property type="entry name" value="Trm3/TARBP1_C"/>
</dbReference>
<dbReference type="CDD" id="cd18091">
    <property type="entry name" value="SpoU-like_TRM3-like"/>
    <property type="match status" value="1"/>
</dbReference>
<name>A0A2T0FIX2_9ASCO</name>
<dbReference type="SUPFAM" id="SSF75217">
    <property type="entry name" value="alpha/beta knot"/>
    <property type="match status" value="1"/>
</dbReference>
<dbReference type="FunFam" id="3.40.1280.10:FF:000022">
    <property type="entry name" value="Trm3p"/>
    <property type="match status" value="1"/>
</dbReference>
<dbReference type="InterPro" id="IPR016024">
    <property type="entry name" value="ARM-type_fold"/>
</dbReference>
<comment type="caution">
    <text evidence="4">The sequence shown here is derived from an EMBL/GenBank/DDBJ whole genome shotgun (WGS) entry which is preliminary data.</text>
</comment>
<dbReference type="GO" id="GO:0016423">
    <property type="term" value="F:tRNA (guanine) methyltransferase activity"/>
    <property type="evidence" value="ECO:0007669"/>
    <property type="project" value="InterPro"/>
</dbReference>
<dbReference type="STRING" id="45607.A0A2T0FIX2"/>
<dbReference type="EMBL" id="NDIQ01000021">
    <property type="protein sequence ID" value="PRT54953.1"/>
    <property type="molecule type" value="Genomic_DNA"/>
</dbReference>
<feature type="domain" description="tRNA/rRNA methyltransferase SpoU type" evidence="3">
    <location>
        <begin position="1140"/>
        <end position="1282"/>
    </location>
</feature>
<evidence type="ECO:0000313" key="5">
    <source>
        <dbReference type="Proteomes" id="UP000238350"/>
    </source>
</evidence>
<sequence length="1289" mass="145309">MVPSIPDRRLSLDLLERQTNDSDLKIDLGQAADLYSGTKVSMENAELLVALYDAHGPMILTPKVWRNLESMFRSEFSAAAIPNHDFARDPLFFIARKVEPVRDFLIDELFSKLGSEDEFVFESALTFLYQMFLTGDVPIRGCELDVLYELLSHQNIRLADTVARILVSSTKYACSRVSLSSWWSIIKNCVVDRPQIAYKAWIGWVLSESEFTKGEEFKALLKKDKYWRLLREGISIGMKSCERTKYCLQILSASLKELDFDLDLEEMAWRSGEKTTYLNSWSRYVALIEILCIDSSLNQAEDSADDIVAFLHPQSVIPSIWAVTLFEAGLTSNIRDFVYNLVLELGEPLKTFNISPQFLARKLIPCALQASNFVVEEGRCVYKDKVFSFIERLCCALEREQMNIFIKELMEEFSESVRQYEAPRVVLTNALVSSIRCILEFDALLSVAVYGGCALLGYKSEAMGRLLLHNCTNIIIRGADTTLITAEQALKLVDKLVINGVQTVDLKSVAQWMPNAWLPVLVEKSGLKPAYSILYALKDSDSFTLGADVVDVDKVILYLHSEMNLASSPAVNHLAQKLSDGLYLSESEFDALSLYPNTNISVPPPIGDTLVQMLPYLQASSLVAPLPTNALIRLLVEKADMTGYMNCEMRSLHCRSIRHVFDQIEAVPAEEWPLLVELAKRAFSHDEFEPRIAALRCLSRSMDSLSAEEVDSENLASALSSIWHAFKEEKLRASEHFVHIQFIKVLTKPKTVRSRNTEDLEAIALDIMDESYARRDLLPQLIRGLVATPCLWVSRVAAAGFCFLQTNMQSFHLETLLANESGNYHAFWPLSEKAAKVFAFDYFSKGYDAVEITIYLLHDQRFALLQPGKRHDGDEERVRILGFQLLTLMSKFWGDSLAVSIARTLLEKAVDLEPSPSARIHVEWIIALVISRQPTQLIDEFVLKPLENTLAPRHVSSLGRIGLLVGKEVTKELKPEFYQKYLDVMIPLSSSNRAPVRHFAVAMIYVIFLDQNLRDCIHPLMLKLVDGIASCAASVENFKEFRNGDDSVWSISKCFTFTSICGGVSSRITGRVLKDRLYKADFEEELGTRSYADEDVTDLRPIKAFHDISMIRDAIRVTNENIQTKSGSFDGLQPLQRSGLIVVATLCDKPTNLGGICRLCDALGAKLMTLNDISVSKHPQFKNTAVTADKWMPMLQVPENRLLEYLEEKKQEGYTLVGIEQTDNSRTLRPDLKFPVKTVLVMGKEREGIPGEVLAHLDFCVEIEQFGVVRSMNIQTATAILVNAYNNQH</sequence>
<protein>
    <submittedName>
        <fullName evidence="4">tRNA (Guanosine(18)-2'-O)-methyltransferase</fullName>
    </submittedName>
</protein>
<dbReference type="GeneID" id="36516321"/>
<gene>
    <name evidence="4" type="ORF">B9G98_02573</name>
</gene>
<evidence type="ECO:0000256" key="1">
    <source>
        <dbReference type="ARBA" id="ARBA00022603"/>
    </source>
</evidence>
<keyword evidence="2 4" id="KW-0808">Transferase</keyword>
<dbReference type="InterPro" id="IPR045330">
    <property type="entry name" value="TRM3/TARBP1"/>
</dbReference>
<dbReference type="RefSeq" id="XP_024664898.1">
    <property type="nucleotide sequence ID" value="XM_024809130.1"/>
</dbReference>
<dbReference type="GO" id="GO:0030488">
    <property type="term" value="P:tRNA methylation"/>
    <property type="evidence" value="ECO:0007669"/>
    <property type="project" value="InterPro"/>
</dbReference>
<keyword evidence="1 4" id="KW-0489">Methyltransferase</keyword>
<keyword evidence="5" id="KW-1185">Reference proteome</keyword>
<dbReference type="SUPFAM" id="SSF48371">
    <property type="entry name" value="ARM repeat"/>
    <property type="match status" value="1"/>
</dbReference>
<evidence type="ECO:0000313" key="4">
    <source>
        <dbReference type="EMBL" id="PRT54953.1"/>
    </source>
</evidence>
<organism evidence="4 5">
    <name type="scientific">Wickerhamiella sorbophila</name>
    <dbReference type="NCBI Taxonomy" id="45607"/>
    <lineage>
        <taxon>Eukaryota</taxon>
        <taxon>Fungi</taxon>
        <taxon>Dikarya</taxon>
        <taxon>Ascomycota</taxon>
        <taxon>Saccharomycotina</taxon>
        <taxon>Dipodascomycetes</taxon>
        <taxon>Dipodascales</taxon>
        <taxon>Trichomonascaceae</taxon>
        <taxon>Wickerhamiella</taxon>
    </lineage>
</organism>
<proteinExistence type="predicted"/>
<dbReference type="Proteomes" id="UP000238350">
    <property type="component" value="Unassembled WGS sequence"/>
</dbReference>